<dbReference type="EMBL" id="CP049916">
    <property type="protein sequence ID" value="QIO10463.1"/>
    <property type="molecule type" value="Genomic_DNA"/>
</dbReference>
<evidence type="ECO:0008006" key="3">
    <source>
        <dbReference type="Google" id="ProtNLM"/>
    </source>
</evidence>
<proteinExistence type="predicted"/>
<protein>
    <recommendedName>
        <fullName evidence="3">DUF1311 domain-containing protein</fullName>
    </recommendedName>
</protein>
<gene>
    <name evidence="1" type="ORF">G8D99_14120</name>
</gene>
<dbReference type="KEGG" id="alj:G8D99_14120"/>
<evidence type="ECO:0000313" key="1">
    <source>
        <dbReference type="EMBL" id="QIO10463.1"/>
    </source>
</evidence>
<dbReference type="InterPro" id="IPR052755">
    <property type="entry name" value="Lysozyme_Inhibitor_LprI"/>
</dbReference>
<reference evidence="1 2" key="1">
    <citation type="submission" date="2020-03" db="EMBL/GenBank/DDBJ databases">
        <authorList>
            <person name="Zhu W."/>
        </authorList>
    </citation>
    <scope>NUCLEOTIDE SEQUENCE [LARGE SCALE GENOMIC DNA]</scope>
    <source>
        <strain evidence="1 2">185</strain>
    </source>
</reference>
<dbReference type="PANTHER" id="PTHR37549:SF1">
    <property type="entry name" value="LIPOPROTEIN LPRI"/>
    <property type="match status" value="1"/>
</dbReference>
<accession>A0A6G8S950</accession>
<dbReference type="PANTHER" id="PTHR37549">
    <property type="entry name" value="LIPOPROTEIN LPRI"/>
    <property type="match status" value="1"/>
</dbReference>
<dbReference type="AlphaFoldDB" id="A0A6G8S950"/>
<organism evidence="1 2">
    <name type="scientific">Acinetobacter lanii</name>
    <dbReference type="NCBI Taxonomy" id="2715163"/>
    <lineage>
        <taxon>Bacteria</taxon>
        <taxon>Pseudomonadati</taxon>
        <taxon>Pseudomonadota</taxon>
        <taxon>Gammaproteobacteria</taxon>
        <taxon>Moraxellales</taxon>
        <taxon>Moraxellaceae</taxon>
        <taxon>Acinetobacter</taxon>
    </lineage>
</organism>
<dbReference type="GO" id="GO:0005576">
    <property type="term" value="C:extracellular region"/>
    <property type="evidence" value="ECO:0007669"/>
    <property type="project" value="TreeGrafter"/>
</dbReference>
<evidence type="ECO:0000313" key="2">
    <source>
        <dbReference type="Proteomes" id="UP000501939"/>
    </source>
</evidence>
<sequence length="109" mass="12714">MCSVIACTYISAEATAASFNCARTETKTERRICENLSLNDADVKMVTTYNIVRRLVPMGTRSVIQTEQVKWLNLRDQCQDNVQCLKQTYDMRQQKLDQHMERIYRQGPF</sequence>
<keyword evidence="2" id="KW-1185">Reference proteome</keyword>
<name>A0A6G8S950_9GAMM</name>
<dbReference type="Proteomes" id="UP000501939">
    <property type="component" value="Chromosome"/>
</dbReference>